<proteinExistence type="predicted"/>
<reference evidence="1 2" key="1">
    <citation type="submission" date="2018-03" db="EMBL/GenBank/DDBJ databases">
        <title>Bacteriophage NCPPB3778 and a type I-E CRISPR drive the evolution of the US Biological Select Agent, Rathayibacter toxicus.</title>
        <authorList>
            <person name="Davis E.W.II."/>
            <person name="Tabima J.F."/>
            <person name="Weisberg A.J."/>
            <person name="Dantas Lopes L."/>
            <person name="Wiseman M.S."/>
            <person name="Wiseman M.S."/>
            <person name="Pupko T."/>
            <person name="Belcher M.S."/>
            <person name="Sechler A.J."/>
            <person name="Tancos M.A."/>
            <person name="Schroeder B.K."/>
            <person name="Murray T.D."/>
            <person name="Luster D.G."/>
            <person name="Schneider W.L."/>
            <person name="Rogers E."/>
            <person name="Andreote F.D."/>
            <person name="Grunwald N.J."/>
            <person name="Putnam M.L."/>
            <person name="Chang J.H."/>
        </authorList>
    </citation>
    <scope>NUCLEOTIDE SEQUENCE [LARGE SCALE GENOMIC DNA]</scope>
    <source>
        <strain evidence="1 2">DSM 15933</strain>
    </source>
</reference>
<organism evidence="1 2">
    <name type="scientific">Rathayibacter caricis DSM 15933</name>
    <dbReference type="NCBI Taxonomy" id="1328867"/>
    <lineage>
        <taxon>Bacteria</taxon>
        <taxon>Bacillati</taxon>
        <taxon>Actinomycetota</taxon>
        <taxon>Actinomycetes</taxon>
        <taxon>Micrococcales</taxon>
        <taxon>Microbacteriaceae</taxon>
        <taxon>Rathayibacter</taxon>
    </lineage>
</organism>
<evidence type="ECO:0000313" key="2">
    <source>
        <dbReference type="Proteomes" id="UP000241085"/>
    </source>
</evidence>
<comment type="caution">
    <text evidence="1">The sequence shown here is derived from an EMBL/GenBank/DDBJ whole genome shotgun (WGS) entry which is preliminary data.</text>
</comment>
<gene>
    <name evidence="1" type="ORF">C1I63_12405</name>
</gene>
<sequence>MLTDPTLLTVAAFALLGLLLVAVVVTARLLAAPRAVVTASDEGGVVVRGGPDLARLLRFVDPFLPRTSLRPYVVLVPTTEVLTVIAGEDRAELLWDEIRRVERRKAGLGARSEIVVEFARSGRPRLAVLRLVEEPGALGLRRAPEESVDRFERRLLLHSAAASHRPDWGSRPS</sequence>
<accession>A0A2T4UVL9</accession>
<dbReference type="Proteomes" id="UP000241085">
    <property type="component" value="Unassembled WGS sequence"/>
</dbReference>
<name>A0A2T4UVL9_9MICO</name>
<protein>
    <submittedName>
        <fullName evidence="1">Uncharacterized protein</fullName>
    </submittedName>
</protein>
<keyword evidence="2" id="KW-1185">Reference proteome</keyword>
<dbReference type="EMBL" id="PZPL01000001">
    <property type="protein sequence ID" value="PTL73569.1"/>
    <property type="molecule type" value="Genomic_DNA"/>
</dbReference>
<evidence type="ECO:0000313" key="1">
    <source>
        <dbReference type="EMBL" id="PTL73569.1"/>
    </source>
</evidence>
<dbReference type="AlphaFoldDB" id="A0A2T4UVL9"/>